<keyword evidence="3" id="KW-1185">Reference proteome</keyword>
<reference evidence="2" key="1">
    <citation type="submission" date="2023-06" db="EMBL/GenBank/DDBJ databases">
        <title>Genome-scale phylogeny and comparative genomics of the fungal order Sordariales.</title>
        <authorList>
            <consortium name="Lawrence Berkeley National Laboratory"/>
            <person name="Hensen N."/>
            <person name="Bonometti L."/>
            <person name="Westerberg I."/>
            <person name="Brannstrom I.O."/>
            <person name="Guillou S."/>
            <person name="Cros-Aarteil S."/>
            <person name="Calhoun S."/>
            <person name="Haridas S."/>
            <person name="Kuo A."/>
            <person name="Mondo S."/>
            <person name="Pangilinan J."/>
            <person name="Riley R."/>
            <person name="Labutti K."/>
            <person name="Andreopoulos B."/>
            <person name="Lipzen A."/>
            <person name="Chen C."/>
            <person name="Yanf M."/>
            <person name="Daum C."/>
            <person name="Ng V."/>
            <person name="Clum A."/>
            <person name="Steindorff A."/>
            <person name="Ohm R."/>
            <person name="Martin F."/>
            <person name="Silar P."/>
            <person name="Natvig D."/>
            <person name="Lalanne C."/>
            <person name="Gautier V."/>
            <person name="Ament-Velasquez S.L."/>
            <person name="Kruys A."/>
            <person name="Hutchinson M.I."/>
            <person name="Powell A.J."/>
            <person name="Barry K."/>
            <person name="Miller A.N."/>
            <person name="Grigoriev I.V."/>
            <person name="Debuchy R."/>
            <person name="Gladieux P."/>
            <person name="Thoren M.H."/>
            <person name="Johannesson H."/>
        </authorList>
    </citation>
    <scope>NUCLEOTIDE SEQUENCE</scope>
    <source>
        <strain evidence="2">CBS 540.89</strain>
    </source>
</reference>
<name>A0AA40END9_9PEZI</name>
<gene>
    <name evidence="2" type="ORF">B0T21DRAFT_132047</name>
</gene>
<evidence type="ECO:0000313" key="3">
    <source>
        <dbReference type="Proteomes" id="UP001172159"/>
    </source>
</evidence>
<feature type="transmembrane region" description="Helical" evidence="1">
    <location>
        <begin position="6"/>
        <end position="24"/>
    </location>
</feature>
<sequence length="83" mass="9510">MATVTAWVQINTIACLGGLFAGWVSHSHKSRQCFLCSVSQCHQLLSHRRYHIKNSHTHHQHQKCIILANSPHLVIYRYPAFCS</sequence>
<proteinExistence type="predicted"/>
<evidence type="ECO:0000313" key="2">
    <source>
        <dbReference type="EMBL" id="KAK0742509.1"/>
    </source>
</evidence>
<organism evidence="2 3">
    <name type="scientific">Apiosordaria backusii</name>
    <dbReference type="NCBI Taxonomy" id="314023"/>
    <lineage>
        <taxon>Eukaryota</taxon>
        <taxon>Fungi</taxon>
        <taxon>Dikarya</taxon>
        <taxon>Ascomycota</taxon>
        <taxon>Pezizomycotina</taxon>
        <taxon>Sordariomycetes</taxon>
        <taxon>Sordariomycetidae</taxon>
        <taxon>Sordariales</taxon>
        <taxon>Lasiosphaeriaceae</taxon>
        <taxon>Apiosordaria</taxon>
    </lineage>
</organism>
<protein>
    <submittedName>
        <fullName evidence="2">Uncharacterized protein</fullName>
    </submittedName>
</protein>
<keyword evidence="1" id="KW-1133">Transmembrane helix</keyword>
<accession>A0AA40END9</accession>
<keyword evidence="1" id="KW-0812">Transmembrane</keyword>
<dbReference type="EMBL" id="JAUKTV010000003">
    <property type="protein sequence ID" value="KAK0742509.1"/>
    <property type="molecule type" value="Genomic_DNA"/>
</dbReference>
<comment type="caution">
    <text evidence="2">The sequence shown here is derived from an EMBL/GenBank/DDBJ whole genome shotgun (WGS) entry which is preliminary data.</text>
</comment>
<evidence type="ECO:0000256" key="1">
    <source>
        <dbReference type="SAM" id="Phobius"/>
    </source>
</evidence>
<dbReference type="Proteomes" id="UP001172159">
    <property type="component" value="Unassembled WGS sequence"/>
</dbReference>
<dbReference type="AlphaFoldDB" id="A0AA40END9"/>
<keyword evidence="1" id="KW-0472">Membrane</keyword>